<sequence>MTRNILFIFLSLFAFGFGLRLQAQTEEATQDLLPVGGKWYYNQESAGWMIGPPDNDMNKAERCIGVIVNEVTAEETLDTEIKKTVVRTRYNYLKQVVSVFTSYLYVQPNGDIWGQDEGEKAVRNLFHSPNKKVGERWSVTIDDNGTPREAELELTFVAKQRDGSIVHCYCLFLSGKSRPLLAYCYADHPFRLEDELYPIGGTFTGIGWCDVPLKDANIDGYRGYVAPDGTVYETDWWKRNPFHDIGIDGVYHRPLALPVVQNPEGWYRYDRLSGVAVSEVSGQLYLYGMDGRLVRMGYGQVSTLGLPTGIYVLKSMDNPHRYAKILVE</sequence>
<dbReference type="AlphaFoldDB" id="A0A2X4PXF3"/>
<keyword evidence="2" id="KW-1185">Reference proteome</keyword>
<proteinExistence type="predicted"/>
<dbReference type="Proteomes" id="UP000249300">
    <property type="component" value="Chromosome 1"/>
</dbReference>
<dbReference type="KEGG" id="pcre:NCTC12858_00973"/>
<name>A0A2X4PXF3_9PORP</name>
<evidence type="ECO:0000313" key="2">
    <source>
        <dbReference type="Proteomes" id="UP000249300"/>
    </source>
</evidence>
<gene>
    <name evidence="1" type="ORF">NCTC12858_00973</name>
</gene>
<organism evidence="1 2">
    <name type="scientific">Porphyromonas crevioricanis</name>
    <dbReference type="NCBI Taxonomy" id="393921"/>
    <lineage>
        <taxon>Bacteria</taxon>
        <taxon>Pseudomonadati</taxon>
        <taxon>Bacteroidota</taxon>
        <taxon>Bacteroidia</taxon>
        <taxon>Bacteroidales</taxon>
        <taxon>Porphyromonadaceae</taxon>
        <taxon>Porphyromonas</taxon>
    </lineage>
</organism>
<protein>
    <submittedName>
        <fullName evidence="1">Uncharacterized protein</fullName>
    </submittedName>
</protein>
<evidence type="ECO:0000313" key="1">
    <source>
        <dbReference type="EMBL" id="SQH73129.1"/>
    </source>
</evidence>
<dbReference type="EMBL" id="LS483447">
    <property type="protein sequence ID" value="SQH73129.1"/>
    <property type="molecule type" value="Genomic_DNA"/>
</dbReference>
<reference evidence="1 2" key="1">
    <citation type="submission" date="2018-06" db="EMBL/GenBank/DDBJ databases">
        <authorList>
            <consortium name="Pathogen Informatics"/>
            <person name="Doyle S."/>
        </authorList>
    </citation>
    <scope>NUCLEOTIDE SEQUENCE [LARGE SCALE GENOMIC DNA]</scope>
    <source>
        <strain evidence="1 2">NCTC12858</strain>
    </source>
</reference>
<accession>A0A2X4PXF3</accession>
<dbReference type="RefSeq" id="WP_111759345.1">
    <property type="nucleotide sequence ID" value="NZ_LS483447.1"/>
</dbReference>